<keyword evidence="2" id="KW-1185">Reference proteome</keyword>
<evidence type="ECO:0000313" key="1">
    <source>
        <dbReference type="EMBL" id="MBB5538429.1"/>
    </source>
</evidence>
<name>A0A7W8XAN3_9HYPH</name>
<gene>
    <name evidence="1" type="ORF">GGD55_005159</name>
</gene>
<protein>
    <submittedName>
        <fullName evidence="1">Uncharacterized protein</fullName>
    </submittedName>
</protein>
<evidence type="ECO:0000313" key="2">
    <source>
        <dbReference type="Proteomes" id="UP000585507"/>
    </source>
</evidence>
<dbReference type="AlphaFoldDB" id="A0A7W8XAN3"/>
<accession>A0A7W8XAN3</accession>
<proteinExistence type="predicted"/>
<reference evidence="1 2" key="1">
    <citation type="submission" date="2020-08" db="EMBL/GenBank/DDBJ databases">
        <title>Genomic Encyclopedia of Type Strains, Phase IV (KMG-V): Genome sequencing to study the core and pangenomes of soil and plant-associated prokaryotes.</title>
        <authorList>
            <person name="Whitman W."/>
        </authorList>
    </citation>
    <scope>NUCLEOTIDE SEQUENCE [LARGE SCALE GENOMIC DNA]</scope>
    <source>
        <strain evidence="1 2">SEMIA 4084</strain>
    </source>
</reference>
<sequence>MEGENPDFGGDSRGTYRLQPFLAVYRLGKQLNSGFFVVPVEAVAFVSAIRR</sequence>
<dbReference type="Proteomes" id="UP000585507">
    <property type="component" value="Unassembled WGS sequence"/>
</dbReference>
<dbReference type="RefSeq" id="WP_018327411.1">
    <property type="nucleotide sequence ID" value="NZ_JACHBK010000013.1"/>
</dbReference>
<comment type="caution">
    <text evidence="1">The sequence shown here is derived from an EMBL/GenBank/DDBJ whole genome shotgun (WGS) entry which is preliminary data.</text>
</comment>
<dbReference type="EMBL" id="JACHBK010000013">
    <property type="protein sequence ID" value="MBB5538429.1"/>
    <property type="molecule type" value="Genomic_DNA"/>
</dbReference>
<organism evidence="1 2">
    <name type="scientific">Rhizobium giardinii</name>
    <dbReference type="NCBI Taxonomy" id="56731"/>
    <lineage>
        <taxon>Bacteria</taxon>
        <taxon>Pseudomonadati</taxon>
        <taxon>Pseudomonadota</taxon>
        <taxon>Alphaproteobacteria</taxon>
        <taxon>Hyphomicrobiales</taxon>
        <taxon>Rhizobiaceae</taxon>
        <taxon>Rhizobium/Agrobacterium group</taxon>
        <taxon>Rhizobium</taxon>
    </lineage>
</organism>